<sequence>MDLAPIQTISEIFHCPSIRKSNENPILILKHGDMLRIEDMINGRLKICEYLGVSETMSSYDIAYLTEHGILPEESDPVTSYSLTEAVYHTLLQSDRTHLFTTILEIKDRNVNRPWEHSEIDAVHYSSSKNKDLICSFPGIWSNKCTIFSATMKLMPTKANL</sequence>
<evidence type="ECO:0000313" key="2">
    <source>
        <dbReference type="Proteomes" id="UP001237642"/>
    </source>
</evidence>
<name>A0AAD8ILA0_9APIA</name>
<organism evidence="1 2">
    <name type="scientific">Heracleum sosnowskyi</name>
    <dbReference type="NCBI Taxonomy" id="360622"/>
    <lineage>
        <taxon>Eukaryota</taxon>
        <taxon>Viridiplantae</taxon>
        <taxon>Streptophyta</taxon>
        <taxon>Embryophyta</taxon>
        <taxon>Tracheophyta</taxon>
        <taxon>Spermatophyta</taxon>
        <taxon>Magnoliopsida</taxon>
        <taxon>eudicotyledons</taxon>
        <taxon>Gunneridae</taxon>
        <taxon>Pentapetalae</taxon>
        <taxon>asterids</taxon>
        <taxon>campanulids</taxon>
        <taxon>Apiales</taxon>
        <taxon>Apiaceae</taxon>
        <taxon>Apioideae</taxon>
        <taxon>apioid superclade</taxon>
        <taxon>Tordylieae</taxon>
        <taxon>Tordyliinae</taxon>
        <taxon>Heracleum</taxon>
    </lineage>
</organism>
<reference evidence="1" key="1">
    <citation type="submission" date="2023-02" db="EMBL/GenBank/DDBJ databases">
        <title>Genome of toxic invasive species Heracleum sosnowskyi carries increased number of genes despite the absence of recent whole-genome duplications.</title>
        <authorList>
            <person name="Schelkunov M."/>
            <person name="Shtratnikova V."/>
            <person name="Makarenko M."/>
            <person name="Klepikova A."/>
            <person name="Omelchenko D."/>
            <person name="Novikova G."/>
            <person name="Obukhova E."/>
            <person name="Bogdanov V."/>
            <person name="Penin A."/>
            <person name="Logacheva M."/>
        </authorList>
    </citation>
    <scope>NUCLEOTIDE SEQUENCE</scope>
    <source>
        <strain evidence="1">Hsosn_3</strain>
        <tissue evidence="1">Leaf</tissue>
    </source>
</reference>
<evidence type="ECO:0000313" key="1">
    <source>
        <dbReference type="EMBL" id="KAK1388014.1"/>
    </source>
</evidence>
<protein>
    <submittedName>
        <fullName evidence="1">Uncharacterized protein</fullName>
    </submittedName>
</protein>
<comment type="caution">
    <text evidence="1">The sequence shown here is derived from an EMBL/GenBank/DDBJ whole genome shotgun (WGS) entry which is preliminary data.</text>
</comment>
<keyword evidence="2" id="KW-1185">Reference proteome</keyword>
<proteinExistence type="predicted"/>
<dbReference type="AlphaFoldDB" id="A0AAD8ILA0"/>
<gene>
    <name evidence="1" type="ORF">POM88_016192</name>
</gene>
<accession>A0AAD8ILA0</accession>
<reference evidence="1" key="2">
    <citation type="submission" date="2023-05" db="EMBL/GenBank/DDBJ databases">
        <authorList>
            <person name="Schelkunov M.I."/>
        </authorList>
    </citation>
    <scope>NUCLEOTIDE SEQUENCE</scope>
    <source>
        <strain evidence="1">Hsosn_3</strain>
        <tissue evidence="1">Leaf</tissue>
    </source>
</reference>
<dbReference type="EMBL" id="JAUIZM010000004">
    <property type="protein sequence ID" value="KAK1388014.1"/>
    <property type="molecule type" value="Genomic_DNA"/>
</dbReference>
<dbReference type="Proteomes" id="UP001237642">
    <property type="component" value="Unassembled WGS sequence"/>
</dbReference>